<sequence length="238" mass="26943">MNSNQFLELAKSKKILSKTDYLKAVKLQESFPYFLIPHILSAKFESNKSTGAEAASVGFAAVNTSDRAWLKSILSEVSNDQNEEEETSDLLPNSKSSDNPKLRTKSLRELDANMKGVAPPKKPRRRRAKNDELIETIKKKDKKPIKDANLIEQRDLIKAFSKKSIKLAAIKEIELNQNKENLAESSTVVNNNLISEPLAKLLTQQGKVDQARQIYEKLLLKFPEKKAYFADLIEKLKD</sequence>
<feature type="compositionally biased region" description="Basic and acidic residues" evidence="1">
    <location>
        <begin position="98"/>
        <end position="112"/>
    </location>
</feature>
<dbReference type="RefSeq" id="WP_377906110.1">
    <property type="nucleotide sequence ID" value="NZ_JBHRZS010000007.1"/>
</dbReference>
<protein>
    <recommendedName>
        <fullName evidence="4">Tetratricopeptide repeat protein</fullName>
    </recommendedName>
</protein>
<dbReference type="Proteomes" id="UP001595805">
    <property type="component" value="Unassembled WGS sequence"/>
</dbReference>
<name>A0ABV8AS42_9BACT</name>
<evidence type="ECO:0000256" key="1">
    <source>
        <dbReference type="SAM" id="MobiDB-lite"/>
    </source>
</evidence>
<evidence type="ECO:0008006" key="4">
    <source>
        <dbReference type="Google" id="ProtNLM"/>
    </source>
</evidence>
<evidence type="ECO:0000313" key="3">
    <source>
        <dbReference type="Proteomes" id="UP001595805"/>
    </source>
</evidence>
<feature type="region of interest" description="Disordered" evidence="1">
    <location>
        <begin position="80"/>
        <end position="132"/>
    </location>
</feature>
<accession>A0ABV8AS42</accession>
<organism evidence="2 3">
    <name type="scientific">Algoriphagus namhaensis</name>
    <dbReference type="NCBI Taxonomy" id="915353"/>
    <lineage>
        <taxon>Bacteria</taxon>
        <taxon>Pseudomonadati</taxon>
        <taxon>Bacteroidota</taxon>
        <taxon>Cytophagia</taxon>
        <taxon>Cytophagales</taxon>
        <taxon>Cyclobacteriaceae</taxon>
        <taxon>Algoriphagus</taxon>
    </lineage>
</organism>
<gene>
    <name evidence="2" type="ORF">ACFOSV_11240</name>
</gene>
<reference evidence="3" key="1">
    <citation type="journal article" date="2019" name="Int. J. Syst. Evol. Microbiol.">
        <title>The Global Catalogue of Microorganisms (GCM) 10K type strain sequencing project: providing services to taxonomists for standard genome sequencing and annotation.</title>
        <authorList>
            <consortium name="The Broad Institute Genomics Platform"/>
            <consortium name="The Broad Institute Genome Sequencing Center for Infectious Disease"/>
            <person name="Wu L."/>
            <person name="Ma J."/>
        </authorList>
    </citation>
    <scope>NUCLEOTIDE SEQUENCE [LARGE SCALE GENOMIC DNA]</scope>
    <source>
        <strain evidence="3">CCUG 60523</strain>
    </source>
</reference>
<keyword evidence="3" id="KW-1185">Reference proteome</keyword>
<proteinExistence type="predicted"/>
<comment type="caution">
    <text evidence="2">The sequence shown here is derived from an EMBL/GenBank/DDBJ whole genome shotgun (WGS) entry which is preliminary data.</text>
</comment>
<dbReference type="EMBL" id="JBHRZS010000007">
    <property type="protein sequence ID" value="MFC3880758.1"/>
    <property type="molecule type" value="Genomic_DNA"/>
</dbReference>
<evidence type="ECO:0000313" key="2">
    <source>
        <dbReference type="EMBL" id="MFC3880758.1"/>
    </source>
</evidence>